<evidence type="ECO:0000313" key="2">
    <source>
        <dbReference type="Proteomes" id="UP000295500"/>
    </source>
</evidence>
<evidence type="ECO:0000313" key="1">
    <source>
        <dbReference type="EMBL" id="TDP57452.1"/>
    </source>
</evidence>
<accession>A0A4V3CRM8</accession>
<dbReference type="AlphaFoldDB" id="A0A4V3CRM8"/>
<protein>
    <submittedName>
        <fullName evidence="1">Uncharacterized protein</fullName>
    </submittedName>
</protein>
<reference evidence="1 2" key="1">
    <citation type="submission" date="2019-03" db="EMBL/GenBank/DDBJ databases">
        <title>Genomic Encyclopedia of Type Strains, Phase IV (KMG-IV): sequencing the most valuable type-strain genomes for metagenomic binning, comparative biology and taxonomic classification.</title>
        <authorList>
            <person name="Goeker M."/>
        </authorList>
    </citation>
    <scope>NUCLEOTIDE SEQUENCE [LARGE SCALE GENOMIC DNA]</scope>
    <source>
        <strain evidence="1 2">DSM 28287</strain>
    </source>
</reference>
<name>A0A4V3CRM8_9FIRM</name>
<feature type="non-terminal residue" evidence="1">
    <location>
        <position position="1"/>
    </location>
</feature>
<organism evidence="1 2">
    <name type="scientific">Aminicella lysinilytica</name>
    <dbReference type="NCBI Taxonomy" id="433323"/>
    <lineage>
        <taxon>Bacteria</taxon>
        <taxon>Bacillati</taxon>
        <taxon>Bacillota</taxon>
        <taxon>Clostridia</taxon>
        <taxon>Peptostreptococcales</taxon>
        <taxon>Anaerovoracaceae</taxon>
        <taxon>Aminicella</taxon>
    </lineage>
</organism>
<sequence>KASFLFLTQGKVDLMMDNINSYTRKKLSDRSPAQLFSFLYGDDTAGKLNSHLIEANEINLTPELLK</sequence>
<dbReference type="Proteomes" id="UP000295500">
    <property type="component" value="Unassembled WGS sequence"/>
</dbReference>
<comment type="caution">
    <text evidence="1">The sequence shown here is derived from an EMBL/GenBank/DDBJ whole genome shotgun (WGS) entry which is preliminary data.</text>
</comment>
<proteinExistence type="predicted"/>
<keyword evidence="2" id="KW-1185">Reference proteome</keyword>
<dbReference type="EMBL" id="SNXO01000012">
    <property type="protein sequence ID" value="TDP57452.1"/>
    <property type="molecule type" value="Genomic_DNA"/>
</dbReference>
<gene>
    <name evidence="1" type="ORF">EV211_1121</name>
</gene>